<dbReference type="NCBIfam" id="TIGR00254">
    <property type="entry name" value="GGDEF"/>
    <property type="match status" value="1"/>
</dbReference>
<comment type="caution">
    <text evidence="5">The sequence shown here is derived from an EMBL/GenBank/DDBJ whole genome shotgun (WGS) entry which is preliminary data.</text>
</comment>
<dbReference type="RefSeq" id="WP_070123263.1">
    <property type="nucleotide sequence ID" value="NZ_MDHN01000003.1"/>
</dbReference>
<dbReference type="InterPro" id="IPR029787">
    <property type="entry name" value="Nucleotide_cyclase"/>
</dbReference>
<dbReference type="Gene3D" id="3.30.70.270">
    <property type="match status" value="1"/>
</dbReference>
<dbReference type="GO" id="GO:0052621">
    <property type="term" value="F:diguanylate cyclase activity"/>
    <property type="evidence" value="ECO:0007669"/>
    <property type="project" value="UniProtKB-EC"/>
</dbReference>
<dbReference type="PROSITE" id="PS50887">
    <property type="entry name" value="GGDEF"/>
    <property type="match status" value="1"/>
</dbReference>
<gene>
    <name evidence="5" type="ORF">BFC18_01970</name>
</gene>
<dbReference type="GO" id="GO:0043709">
    <property type="term" value="P:cell adhesion involved in single-species biofilm formation"/>
    <property type="evidence" value="ECO:0007669"/>
    <property type="project" value="TreeGrafter"/>
</dbReference>
<evidence type="ECO:0000256" key="1">
    <source>
        <dbReference type="ARBA" id="ARBA00012528"/>
    </source>
</evidence>
<dbReference type="Proteomes" id="UP000175691">
    <property type="component" value="Unassembled WGS sequence"/>
</dbReference>
<dbReference type="InterPro" id="IPR043128">
    <property type="entry name" value="Rev_trsase/Diguanyl_cyclase"/>
</dbReference>
<feature type="transmembrane region" description="Helical" evidence="3">
    <location>
        <begin position="12"/>
        <end position="32"/>
    </location>
</feature>
<evidence type="ECO:0000313" key="6">
    <source>
        <dbReference type="Proteomes" id="UP000175691"/>
    </source>
</evidence>
<proteinExistence type="predicted"/>
<dbReference type="PANTHER" id="PTHR45138:SF9">
    <property type="entry name" value="DIGUANYLATE CYCLASE DGCM-RELATED"/>
    <property type="match status" value="1"/>
</dbReference>
<feature type="transmembrane region" description="Helical" evidence="3">
    <location>
        <begin position="44"/>
        <end position="63"/>
    </location>
</feature>
<dbReference type="GO" id="GO:0005886">
    <property type="term" value="C:plasma membrane"/>
    <property type="evidence" value="ECO:0007669"/>
    <property type="project" value="TreeGrafter"/>
</dbReference>
<evidence type="ECO:0000256" key="2">
    <source>
        <dbReference type="ARBA" id="ARBA00034247"/>
    </source>
</evidence>
<dbReference type="InterPro" id="IPR000160">
    <property type="entry name" value="GGDEF_dom"/>
</dbReference>
<accession>A0A1E7ZGK0</accession>
<name>A0A1E7ZGK0_9ALTE</name>
<dbReference type="PANTHER" id="PTHR45138">
    <property type="entry name" value="REGULATORY COMPONENTS OF SENSORY TRANSDUCTION SYSTEM"/>
    <property type="match status" value="1"/>
</dbReference>
<sequence>MNPVYRNRQSHLIGASVGAQSIAVYLSLSHGVLRHAAEIDWFDVLGEGCVLLFALTWIVAAIISRPPGRVTTLLVAGLNCFAFTALLDFLDESMSYSAAHEWLSMLESMPAAFGMVVMSAALIGWHKEQKALNRQLERREWSYRNHEQIDPVTQLYQADYWRARVNDAKSHQLSGCVMMLDINRFSSFNENHGYQEGDRFLQDIARLLIMHVRASDLVCRFAGDRFVFLMPELSCESATRLASDIQVSIRHLAFKCGANTTALFQSARVSVLNINDGTDADNLLCMLQSRLNSQDFHAA</sequence>
<dbReference type="EC" id="2.7.7.65" evidence="1"/>
<dbReference type="CDD" id="cd01949">
    <property type="entry name" value="GGDEF"/>
    <property type="match status" value="1"/>
</dbReference>
<dbReference type="SUPFAM" id="SSF55073">
    <property type="entry name" value="Nucleotide cyclase"/>
    <property type="match status" value="1"/>
</dbReference>
<comment type="catalytic activity">
    <reaction evidence="2">
        <text>2 GTP = 3',3'-c-di-GMP + 2 diphosphate</text>
        <dbReference type="Rhea" id="RHEA:24898"/>
        <dbReference type="ChEBI" id="CHEBI:33019"/>
        <dbReference type="ChEBI" id="CHEBI:37565"/>
        <dbReference type="ChEBI" id="CHEBI:58805"/>
        <dbReference type="EC" id="2.7.7.65"/>
    </reaction>
</comment>
<dbReference type="SMART" id="SM00267">
    <property type="entry name" value="GGDEF"/>
    <property type="match status" value="1"/>
</dbReference>
<dbReference type="InterPro" id="IPR050469">
    <property type="entry name" value="Diguanylate_Cyclase"/>
</dbReference>
<organism evidence="5 6">
    <name type="scientific">Alteromonas confluentis</name>
    <dbReference type="NCBI Taxonomy" id="1656094"/>
    <lineage>
        <taxon>Bacteria</taxon>
        <taxon>Pseudomonadati</taxon>
        <taxon>Pseudomonadota</taxon>
        <taxon>Gammaproteobacteria</taxon>
        <taxon>Alteromonadales</taxon>
        <taxon>Alteromonadaceae</taxon>
        <taxon>Alteromonas/Salinimonas group</taxon>
        <taxon>Alteromonas</taxon>
    </lineage>
</organism>
<dbReference type="STRING" id="1656094.BFC18_01970"/>
<dbReference type="OrthoDB" id="5914567at2"/>
<feature type="domain" description="GGDEF" evidence="4">
    <location>
        <begin position="173"/>
        <end position="299"/>
    </location>
</feature>
<keyword evidence="3" id="KW-1133">Transmembrane helix</keyword>
<dbReference type="EMBL" id="MDHN01000003">
    <property type="protein sequence ID" value="OFC72639.1"/>
    <property type="molecule type" value="Genomic_DNA"/>
</dbReference>
<feature type="transmembrane region" description="Helical" evidence="3">
    <location>
        <begin position="102"/>
        <end position="125"/>
    </location>
</feature>
<keyword evidence="3" id="KW-0472">Membrane</keyword>
<evidence type="ECO:0000256" key="3">
    <source>
        <dbReference type="SAM" id="Phobius"/>
    </source>
</evidence>
<evidence type="ECO:0000259" key="4">
    <source>
        <dbReference type="PROSITE" id="PS50887"/>
    </source>
</evidence>
<protein>
    <recommendedName>
        <fullName evidence="1">diguanylate cyclase</fullName>
        <ecNumber evidence="1">2.7.7.65</ecNumber>
    </recommendedName>
</protein>
<dbReference type="Pfam" id="PF00990">
    <property type="entry name" value="GGDEF"/>
    <property type="match status" value="1"/>
</dbReference>
<keyword evidence="6" id="KW-1185">Reference proteome</keyword>
<feature type="transmembrane region" description="Helical" evidence="3">
    <location>
        <begin position="70"/>
        <end position="90"/>
    </location>
</feature>
<keyword evidence="3" id="KW-0812">Transmembrane</keyword>
<dbReference type="AlphaFoldDB" id="A0A1E7ZGK0"/>
<evidence type="ECO:0000313" key="5">
    <source>
        <dbReference type="EMBL" id="OFC72639.1"/>
    </source>
</evidence>
<dbReference type="GO" id="GO:1902201">
    <property type="term" value="P:negative regulation of bacterial-type flagellum-dependent cell motility"/>
    <property type="evidence" value="ECO:0007669"/>
    <property type="project" value="TreeGrafter"/>
</dbReference>
<reference evidence="5 6" key="1">
    <citation type="submission" date="2016-08" db="EMBL/GenBank/DDBJ databases">
        <authorList>
            <person name="Seilhamer J.J."/>
        </authorList>
    </citation>
    <scope>NUCLEOTIDE SEQUENCE [LARGE SCALE GENOMIC DNA]</scope>
    <source>
        <strain evidence="5 6">KCTC 42603</strain>
    </source>
</reference>